<protein>
    <recommendedName>
        <fullName evidence="7">HMG box domain-containing protein</fullName>
    </recommendedName>
</protein>
<feature type="compositionally biased region" description="Basic and acidic residues" evidence="6">
    <location>
        <begin position="1"/>
        <end position="12"/>
    </location>
</feature>
<evidence type="ECO:0000313" key="8">
    <source>
        <dbReference type="EMBL" id="KAG2303413.1"/>
    </source>
</evidence>
<dbReference type="Pfam" id="PF13456">
    <property type="entry name" value="RVT_3"/>
    <property type="match status" value="1"/>
</dbReference>
<keyword evidence="3 5" id="KW-0238">DNA-binding</keyword>
<evidence type="ECO:0000256" key="6">
    <source>
        <dbReference type="SAM" id="MobiDB-lite"/>
    </source>
</evidence>
<dbReference type="GO" id="GO:0003682">
    <property type="term" value="F:chromatin binding"/>
    <property type="evidence" value="ECO:0007669"/>
    <property type="project" value="UniProtKB-ARBA"/>
</dbReference>
<dbReference type="InterPro" id="IPR012337">
    <property type="entry name" value="RNaseH-like_sf"/>
</dbReference>
<dbReference type="InterPro" id="IPR036910">
    <property type="entry name" value="HMG_box_dom_sf"/>
</dbReference>
<dbReference type="InterPro" id="IPR031061">
    <property type="entry name" value="HMGB_plant"/>
</dbReference>
<name>A0A8X7S9A4_BRACI</name>
<keyword evidence="4 5" id="KW-0539">Nucleus</keyword>
<dbReference type="PANTHER" id="PTHR46261:SF33">
    <property type="entry name" value="HMG BOX DOMAIN-CONTAINING PROTEIN"/>
    <property type="match status" value="1"/>
</dbReference>
<feature type="DNA-binding region" description="HMG box" evidence="5">
    <location>
        <begin position="35"/>
        <end position="81"/>
    </location>
</feature>
<dbReference type="InterPro" id="IPR044730">
    <property type="entry name" value="RNase_H-like_dom_plant"/>
</dbReference>
<dbReference type="SUPFAM" id="SSF53098">
    <property type="entry name" value="Ribonuclease H-like"/>
    <property type="match status" value="1"/>
</dbReference>
<evidence type="ECO:0000256" key="3">
    <source>
        <dbReference type="ARBA" id="ARBA00023125"/>
    </source>
</evidence>
<dbReference type="PANTHER" id="PTHR46261">
    <property type="entry name" value="HIGH MOBILITY GROUP B PROTEIN 4-RELATED"/>
    <property type="match status" value="1"/>
</dbReference>
<comment type="subcellular location">
    <subcellularLocation>
        <location evidence="1">Nucleus</location>
    </subcellularLocation>
</comment>
<dbReference type="EMBL" id="JAAMPC010000007">
    <property type="protein sequence ID" value="KAG2303413.1"/>
    <property type="molecule type" value="Genomic_DNA"/>
</dbReference>
<gene>
    <name evidence="8" type="ORF">Bca52824_032064</name>
</gene>
<dbReference type="GO" id="GO:0005634">
    <property type="term" value="C:nucleus"/>
    <property type="evidence" value="ECO:0007669"/>
    <property type="project" value="UniProtKB-SubCell"/>
</dbReference>
<keyword evidence="9" id="KW-1185">Reference proteome</keyword>
<evidence type="ECO:0000256" key="2">
    <source>
        <dbReference type="ARBA" id="ARBA00008774"/>
    </source>
</evidence>
<feature type="domain" description="HMG box" evidence="7">
    <location>
        <begin position="35"/>
        <end position="81"/>
    </location>
</feature>
<dbReference type="GO" id="GO:0006325">
    <property type="term" value="P:chromatin organization"/>
    <property type="evidence" value="ECO:0007669"/>
    <property type="project" value="UniProtKB-ARBA"/>
</dbReference>
<sequence length="154" mass="16963">MKGGKSKADTKSSKLAVNKKPAKASKAAAKDPNKPKRPSSAFFVFMEDFRQTYKKDHPNNKSVAAEEGPRRTVLRPSHQTPPLLIFSDSQVLVKILHSRAPRKELNNILNDIWYYSGRLTACSFLHIPRLCNVEADQVAKSALVSVNSSSLSGG</sequence>
<evidence type="ECO:0000256" key="4">
    <source>
        <dbReference type="ARBA" id="ARBA00023242"/>
    </source>
</evidence>
<dbReference type="OrthoDB" id="1919336at2759"/>
<feature type="region of interest" description="Disordered" evidence="6">
    <location>
        <begin position="54"/>
        <end position="77"/>
    </location>
</feature>
<dbReference type="Pfam" id="PF00505">
    <property type="entry name" value="HMG_box"/>
    <property type="match status" value="1"/>
</dbReference>
<accession>A0A8X7S9A4</accession>
<dbReference type="InterPro" id="IPR002156">
    <property type="entry name" value="RNaseH_domain"/>
</dbReference>
<comment type="similarity">
    <text evidence="2">Belongs to the HMGB family.</text>
</comment>
<dbReference type="GO" id="GO:0030527">
    <property type="term" value="F:structural constituent of chromatin"/>
    <property type="evidence" value="ECO:0007669"/>
    <property type="project" value="UniProtKB-ARBA"/>
</dbReference>
<feature type="region of interest" description="Disordered" evidence="6">
    <location>
        <begin position="1"/>
        <end position="40"/>
    </location>
</feature>
<evidence type="ECO:0000256" key="1">
    <source>
        <dbReference type="ARBA" id="ARBA00004123"/>
    </source>
</evidence>
<dbReference type="CDD" id="cd06222">
    <property type="entry name" value="RNase_H_like"/>
    <property type="match status" value="1"/>
</dbReference>
<evidence type="ECO:0000313" key="9">
    <source>
        <dbReference type="Proteomes" id="UP000886595"/>
    </source>
</evidence>
<dbReference type="GO" id="GO:0003677">
    <property type="term" value="F:DNA binding"/>
    <property type="evidence" value="ECO:0007669"/>
    <property type="project" value="UniProtKB-UniRule"/>
</dbReference>
<dbReference type="Proteomes" id="UP000886595">
    <property type="component" value="Unassembled WGS sequence"/>
</dbReference>
<dbReference type="Gene3D" id="1.10.30.10">
    <property type="entry name" value="High mobility group box domain"/>
    <property type="match status" value="1"/>
</dbReference>
<dbReference type="GO" id="GO:0004523">
    <property type="term" value="F:RNA-DNA hybrid ribonuclease activity"/>
    <property type="evidence" value="ECO:0007669"/>
    <property type="project" value="InterPro"/>
</dbReference>
<evidence type="ECO:0000259" key="7">
    <source>
        <dbReference type="PROSITE" id="PS50118"/>
    </source>
</evidence>
<evidence type="ECO:0000256" key="5">
    <source>
        <dbReference type="PROSITE-ProRule" id="PRU00267"/>
    </source>
</evidence>
<proteinExistence type="inferred from homology"/>
<dbReference type="SUPFAM" id="SSF47095">
    <property type="entry name" value="HMG-box"/>
    <property type="match status" value="1"/>
</dbReference>
<reference evidence="8 9" key="1">
    <citation type="submission" date="2020-02" db="EMBL/GenBank/DDBJ databases">
        <authorList>
            <person name="Ma Q."/>
            <person name="Huang Y."/>
            <person name="Song X."/>
            <person name="Pei D."/>
        </authorList>
    </citation>
    <scope>NUCLEOTIDE SEQUENCE [LARGE SCALE GENOMIC DNA]</scope>
    <source>
        <strain evidence="8">Sxm20200214</strain>
        <tissue evidence="8">Leaf</tissue>
    </source>
</reference>
<organism evidence="8 9">
    <name type="scientific">Brassica carinata</name>
    <name type="common">Ethiopian mustard</name>
    <name type="synonym">Abyssinian cabbage</name>
    <dbReference type="NCBI Taxonomy" id="52824"/>
    <lineage>
        <taxon>Eukaryota</taxon>
        <taxon>Viridiplantae</taxon>
        <taxon>Streptophyta</taxon>
        <taxon>Embryophyta</taxon>
        <taxon>Tracheophyta</taxon>
        <taxon>Spermatophyta</taxon>
        <taxon>Magnoliopsida</taxon>
        <taxon>eudicotyledons</taxon>
        <taxon>Gunneridae</taxon>
        <taxon>Pentapetalae</taxon>
        <taxon>rosids</taxon>
        <taxon>malvids</taxon>
        <taxon>Brassicales</taxon>
        <taxon>Brassicaceae</taxon>
        <taxon>Brassiceae</taxon>
        <taxon>Brassica</taxon>
    </lineage>
</organism>
<dbReference type="InterPro" id="IPR009071">
    <property type="entry name" value="HMG_box_dom"/>
</dbReference>
<dbReference type="GO" id="GO:0000785">
    <property type="term" value="C:chromatin"/>
    <property type="evidence" value="ECO:0007669"/>
    <property type="project" value="UniProtKB-ARBA"/>
</dbReference>
<comment type="caution">
    <text evidence="8">The sequence shown here is derived from an EMBL/GenBank/DDBJ whole genome shotgun (WGS) entry which is preliminary data.</text>
</comment>
<dbReference type="PROSITE" id="PS50118">
    <property type="entry name" value="HMG_BOX_2"/>
    <property type="match status" value="1"/>
</dbReference>
<dbReference type="AlphaFoldDB" id="A0A8X7S9A4"/>